<organism evidence="2 3">
    <name type="scientific">Eragrostis curvula</name>
    <name type="common">weeping love grass</name>
    <dbReference type="NCBI Taxonomy" id="38414"/>
    <lineage>
        <taxon>Eukaryota</taxon>
        <taxon>Viridiplantae</taxon>
        <taxon>Streptophyta</taxon>
        <taxon>Embryophyta</taxon>
        <taxon>Tracheophyta</taxon>
        <taxon>Spermatophyta</taxon>
        <taxon>Magnoliopsida</taxon>
        <taxon>Liliopsida</taxon>
        <taxon>Poales</taxon>
        <taxon>Poaceae</taxon>
        <taxon>PACMAD clade</taxon>
        <taxon>Chloridoideae</taxon>
        <taxon>Eragrostideae</taxon>
        <taxon>Eragrostidinae</taxon>
        <taxon>Eragrostis</taxon>
    </lineage>
</organism>
<accession>A0A5J9UTC3</accession>
<evidence type="ECO:0000256" key="1">
    <source>
        <dbReference type="SAM" id="MobiDB-lite"/>
    </source>
</evidence>
<gene>
    <name evidence="2" type="ORF">EJB05_29198</name>
</gene>
<reference evidence="2 3" key="1">
    <citation type="journal article" date="2019" name="Sci. Rep.">
        <title>A high-quality genome of Eragrostis curvula grass provides insights into Poaceae evolution and supports new strategies to enhance forage quality.</title>
        <authorList>
            <person name="Carballo J."/>
            <person name="Santos B.A.C.M."/>
            <person name="Zappacosta D."/>
            <person name="Garbus I."/>
            <person name="Selva J.P."/>
            <person name="Gallo C.A."/>
            <person name="Diaz A."/>
            <person name="Albertini E."/>
            <person name="Caccamo M."/>
            <person name="Echenique V."/>
        </authorList>
    </citation>
    <scope>NUCLEOTIDE SEQUENCE [LARGE SCALE GENOMIC DNA]</scope>
    <source>
        <strain evidence="3">cv. Victoria</strain>
        <tissue evidence="2">Leaf</tissue>
    </source>
</reference>
<feature type="non-terminal residue" evidence="2">
    <location>
        <position position="331"/>
    </location>
</feature>
<dbReference type="PANTHER" id="PTHR33074:SF76">
    <property type="entry name" value="OS11G0569701 PROTEIN"/>
    <property type="match status" value="1"/>
</dbReference>
<evidence type="ECO:0000313" key="3">
    <source>
        <dbReference type="Proteomes" id="UP000324897"/>
    </source>
</evidence>
<comment type="caution">
    <text evidence="2">The sequence shown here is derived from an EMBL/GenBank/DDBJ whole genome shotgun (WGS) entry which is preliminary data.</text>
</comment>
<dbReference type="AlphaFoldDB" id="A0A5J9UTC3"/>
<evidence type="ECO:0008006" key="4">
    <source>
        <dbReference type="Google" id="ProtNLM"/>
    </source>
</evidence>
<name>A0A5J9UTC3_9POAL</name>
<feature type="compositionally biased region" description="Basic and acidic residues" evidence="1">
    <location>
        <begin position="125"/>
        <end position="135"/>
    </location>
</feature>
<dbReference type="PANTHER" id="PTHR33074">
    <property type="entry name" value="EXPRESSED PROTEIN-RELATED"/>
    <property type="match status" value="1"/>
</dbReference>
<dbReference type="EMBL" id="RWGY01000013">
    <property type="protein sequence ID" value="TVU26644.1"/>
    <property type="molecule type" value="Genomic_DNA"/>
</dbReference>
<evidence type="ECO:0000313" key="2">
    <source>
        <dbReference type="EMBL" id="TVU26644.1"/>
    </source>
</evidence>
<sequence length="331" mass="35811">CGISVDTAATEKRLRSFVSTETTDGSSGSSATAAYPGWVLLYYYGQHEADGSCGSAAEAEMAAAGGGAPRAPPPATPSASSSASSRPRRRRAFACTSRTGPPRRHTPPPPSWRRTATPCSSRSLSRSDMKEEVKKTTRSTTSSTTPAPTHGRRRCHLRSRLVISPTKRAWRHRHPALPGEEEFVVAELKTVDVNDKDDACTPKKATELLLLCSGEWTVQRPTIRHHTTGEVVKLPPLWKATTVIPVPAAAGDEQLCWVDKFRGLIFSNVFDETPELRYVPPPVDHPYCSNACITGGGSVIKFVNIFARCCCGRRGATKITLLMPSPSTLGR</sequence>
<dbReference type="Gramene" id="TVU26644">
    <property type="protein sequence ID" value="TVU26644"/>
    <property type="gene ID" value="EJB05_29198"/>
</dbReference>
<dbReference type="Proteomes" id="UP000324897">
    <property type="component" value="Chromosome 2"/>
</dbReference>
<feature type="non-terminal residue" evidence="2">
    <location>
        <position position="1"/>
    </location>
</feature>
<protein>
    <recommendedName>
        <fullName evidence="4">DUF1618 domain-containing protein</fullName>
    </recommendedName>
</protein>
<keyword evidence="3" id="KW-1185">Reference proteome</keyword>
<feature type="region of interest" description="Disordered" evidence="1">
    <location>
        <begin position="64"/>
        <end position="153"/>
    </location>
</feature>
<proteinExistence type="predicted"/>
<dbReference type="OrthoDB" id="685097at2759"/>